<comment type="catalytic activity">
    <reaction evidence="9 10">
        <text>uridine(1498) in 16S rRNA + S-adenosyl-L-methionine = N(3)-methyluridine(1498) in 16S rRNA + S-adenosyl-L-homocysteine + H(+)</text>
        <dbReference type="Rhea" id="RHEA:42920"/>
        <dbReference type="Rhea" id="RHEA-COMP:10283"/>
        <dbReference type="Rhea" id="RHEA-COMP:10284"/>
        <dbReference type="ChEBI" id="CHEBI:15378"/>
        <dbReference type="ChEBI" id="CHEBI:57856"/>
        <dbReference type="ChEBI" id="CHEBI:59789"/>
        <dbReference type="ChEBI" id="CHEBI:65315"/>
        <dbReference type="ChEBI" id="CHEBI:74502"/>
        <dbReference type="EC" id="2.1.1.193"/>
    </reaction>
</comment>
<dbReference type="PANTHER" id="PTHR30027">
    <property type="entry name" value="RIBOSOMAL RNA SMALL SUBUNIT METHYLTRANSFERASE E"/>
    <property type="match status" value="1"/>
</dbReference>
<evidence type="ECO:0000313" key="14">
    <source>
        <dbReference type="Proteomes" id="UP000235731"/>
    </source>
</evidence>
<dbReference type="Proteomes" id="UP000235731">
    <property type="component" value="Unassembled WGS sequence"/>
</dbReference>
<dbReference type="EMBL" id="PNIE01000089">
    <property type="protein sequence ID" value="PMP61326.1"/>
    <property type="molecule type" value="Genomic_DNA"/>
</dbReference>
<dbReference type="AlphaFoldDB" id="A0A2N7PII2"/>
<evidence type="ECO:0000256" key="5">
    <source>
        <dbReference type="ARBA" id="ARBA00022603"/>
    </source>
</evidence>
<name>A0A2N7PII2_9BACT</name>
<evidence type="ECO:0000256" key="4">
    <source>
        <dbReference type="ARBA" id="ARBA00022552"/>
    </source>
</evidence>
<dbReference type="SUPFAM" id="SSF75217">
    <property type="entry name" value="alpha/beta knot"/>
    <property type="match status" value="1"/>
</dbReference>
<comment type="similarity">
    <text evidence="2 10">Belongs to the RNA methyltransferase RsmE family.</text>
</comment>
<evidence type="ECO:0000256" key="7">
    <source>
        <dbReference type="ARBA" id="ARBA00022691"/>
    </source>
</evidence>
<evidence type="ECO:0000313" key="13">
    <source>
        <dbReference type="EMBL" id="PMP61326.1"/>
    </source>
</evidence>
<evidence type="ECO:0000256" key="2">
    <source>
        <dbReference type="ARBA" id="ARBA00005528"/>
    </source>
</evidence>
<feature type="domain" description="Ribosomal RNA small subunit methyltransferase E PUA-like" evidence="12">
    <location>
        <begin position="19"/>
        <end position="65"/>
    </location>
</feature>
<dbReference type="InterPro" id="IPR015947">
    <property type="entry name" value="PUA-like_sf"/>
</dbReference>
<gene>
    <name evidence="13" type="ORF">C0197_05930</name>
</gene>
<evidence type="ECO:0000256" key="10">
    <source>
        <dbReference type="PIRNR" id="PIRNR015601"/>
    </source>
</evidence>
<protein>
    <recommendedName>
        <fullName evidence="10">Ribosomal RNA small subunit methyltransferase E</fullName>
        <ecNumber evidence="10">2.1.1.193</ecNumber>
    </recommendedName>
</protein>
<dbReference type="EC" id="2.1.1.193" evidence="10"/>
<dbReference type="InterPro" id="IPR029026">
    <property type="entry name" value="tRNA_m1G_MTases_N"/>
</dbReference>
<accession>A0A2N7PII2</accession>
<dbReference type="NCBIfam" id="TIGR00046">
    <property type="entry name" value="RsmE family RNA methyltransferase"/>
    <property type="match status" value="1"/>
</dbReference>
<dbReference type="GO" id="GO:0070475">
    <property type="term" value="P:rRNA base methylation"/>
    <property type="evidence" value="ECO:0007669"/>
    <property type="project" value="TreeGrafter"/>
</dbReference>
<evidence type="ECO:0000259" key="11">
    <source>
        <dbReference type="Pfam" id="PF04452"/>
    </source>
</evidence>
<comment type="subcellular location">
    <subcellularLocation>
        <location evidence="1 10">Cytoplasm</location>
    </subcellularLocation>
</comment>
<evidence type="ECO:0000256" key="9">
    <source>
        <dbReference type="ARBA" id="ARBA00047944"/>
    </source>
</evidence>
<comment type="caution">
    <text evidence="13">The sequence shown here is derived from an EMBL/GenBank/DDBJ whole genome shotgun (WGS) entry which is preliminary data.</text>
</comment>
<evidence type="ECO:0000259" key="12">
    <source>
        <dbReference type="Pfam" id="PF20260"/>
    </source>
</evidence>
<dbReference type="GO" id="GO:0005737">
    <property type="term" value="C:cytoplasm"/>
    <property type="evidence" value="ECO:0007669"/>
    <property type="project" value="UniProtKB-SubCell"/>
</dbReference>
<evidence type="ECO:0000256" key="6">
    <source>
        <dbReference type="ARBA" id="ARBA00022679"/>
    </source>
</evidence>
<dbReference type="PIRSF" id="PIRSF015601">
    <property type="entry name" value="MTase_slr0722"/>
    <property type="match status" value="1"/>
</dbReference>
<dbReference type="PANTHER" id="PTHR30027:SF3">
    <property type="entry name" value="16S RRNA (URACIL(1498)-N(3))-METHYLTRANSFERASE"/>
    <property type="match status" value="1"/>
</dbReference>
<dbReference type="InterPro" id="IPR046887">
    <property type="entry name" value="RsmE_PUA-like"/>
</dbReference>
<dbReference type="Pfam" id="PF04452">
    <property type="entry name" value="Methyltrans_RNA"/>
    <property type="match status" value="1"/>
</dbReference>
<dbReference type="InterPro" id="IPR006700">
    <property type="entry name" value="RsmE"/>
</dbReference>
<keyword evidence="4 10" id="KW-0698">rRNA processing</keyword>
<reference evidence="13 14" key="1">
    <citation type="submission" date="2018-01" db="EMBL/GenBank/DDBJ databases">
        <title>Metagenomic assembled genomes from two thermal pools in the Uzon Caldera, Kamchatka, Russia.</title>
        <authorList>
            <person name="Wilkins L."/>
            <person name="Ettinger C."/>
        </authorList>
    </citation>
    <scope>NUCLEOTIDE SEQUENCE [LARGE SCALE GENOMIC DNA]</scope>
    <source>
        <strain evidence="13">ZAV-15</strain>
    </source>
</reference>
<comment type="function">
    <text evidence="8 10">Specifically methylates the N3 position of the uracil ring of uridine 1498 (m3U1498) in 16S rRNA. Acts on the fully assembled 30S ribosomal subunit.</text>
</comment>
<keyword evidence="6 10" id="KW-0808">Transferase</keyword>
<keyword evidence="5 10" id="KW-0489">Methyltransferase</keyword>
<dbReference type="InterPro" id="IPR046886">
    <property type="entry name" value="RsmE_MTase_dom"/>
</dbReference>
<proteinExistence type="inferred from homology"/>
<keyword evidence="3 10" id="KW-0963">Cytoplasm</keyword>
<dbReference type="Gene3D" id="3.40.1280.10">
    <property type="match status" value="1"/>
</dbReference>
<dbReference type="CDD" id="cd18084">
    <property type="entry name" value="RsmE-like"/>
    <property type="match status" value="1"/>
</dbReference>
<organism evidence="13 14">
    <name type="scientific">Caldimicrobium thiodismutans</name>
    <dbReference type="NCBI Taxonomy" id="1653476"/>
    <lineage>
        <taxon>Bacteria</taxon>
        <taxon>Pseudomonadati</taxon>
        <taxon>Thermodesulfobacteriota</taxon>
        <taxon>Thermodesulfobacteria</taxon>
        <taxon>Thermodesulfobacteriales</taxon>
        <taxon>Thermodesulfobacteriaceae</taxon>
        <taxon>Caldimicrobium</taxon>
    </lineage>
</organism>
<evidence type="ECO:0000256" key="1">
    <source>
        <dbReference type="ARBA" id="ARBA00004496"/>
    </source>
</evidence>
<evidence type="ECO:0000256" key="3">
    <source>
        <dbReference type="ARBA" id="ARBA00022490"/>
    </source>
</evidence>
<sequence>MLKGGNRFYFAFQGERGVLPEKEAHHLVRVCRKKKGEEILLIDGKGREYLGKIVEINEKGKSLKVEVEILTLHRVETLPPIEIISFIPLLKGDKTEFLIEKGVELGIHKFIIYSSTFTIPSPSPQKLERFKEKALSAMKQSGRLFFPEIELTRDLVTYLRETPLKEGLKLLASPDGKPCILEFLEFTKNPQAKIYLLSGPEGGLSEEEINEALNKGFVKVSLSPYVLRSETAAFALMSLAGELLLYL</sequence>
<dbReference type="SUPFAM" id="SSF88697">
    <property type="entry name" value="PUA domain-like"/>
    <property type="match status" value="1"/>
</dbReference>
<keyword evidence="7 10" id="KW-0949">S-adenosyl-L-methionine</keyword>
<evidence type="ECO:0000256" key="8">
    <source>
        <dbReference type="ARBA" id="ARBA00025699"/>
    </source>
</evidence>
<dbReference type="Pfam" id="PF20260">
    <property type="entry name" value="PUA_4"/>
    <property type="match status" value="1"/>
</dbReference>
<dbReference type="GO" id="GO:0070042">
    <property type="term" value="F:rRNA (uridine-N3-)-methyltransferase activity"/>
    <property type="evidence" value="ECO:0007669"/>
    <property type="project" value="TreeGrafter"/>
</dbReference>
<feature type="domain" description="Ribosomal RNA small subunit methyltransferase E methyltransferase" evidence="11">
    <location>
        <begin position="80"/>
        <end position="239"/>
    </location>
</feature>
<dbReference type="InterPro" id="IPR029028">
    <property type="entry name" value="Alpha/beta_knot_MTases"/>
</dbReference>